<keyword evidence="5 6" id="KW-0472">Membrane</keyword>
<dbReference type="STRING" id="908337.HMPREF9257_1278"/>
<dbReference type="RefSeq" id="WP_006418238.1">
    <property type="nucleotide sequence ID" value="NZ_AENN01000015.1"/>
</dbReference>
<feature type="transmembrane region" description="Helical" evidence="6">
    <location>
        <begin position="31"/>
        <end position="53"/>
    </location>
</feature>
<keyword evidence="8" id="KW-1185">Reference proteome</keyword>
<organism evidence="7 8">
    <name type="scientific">Eremococcus coleocola ACS-139-V-Col8</name>
    <dbReference type="NCBI Taxonomy" id="908337"/>
    <lineage>
        <taxon>Bacteria</taxon>
        <taxon>Bacillati</taxon>
        <taxon>Bacillota</taxon>
        <taxon>Bacilli</taxon>
        <taxon>Lactobacillales</taxon>
        <taxon>Aerococcaceae</taxon>
        <taxon>Eremococcus</taxon>
    </lineage>
</organism>
<evidence type="ECO:0000256" key="3">
    <source>
        <dbReference type="ARBA" id="ARBA00022692"/>
    </source>
</evidence>
<dbReference type="AlphaFoldDB" id="E4KNZ6"/>
<comment type="caution">
    <text evidence="7">The sequence shown here is derived from an EMBL/GenBank/DDBJ whole genome shotgun (WGS) entry which is preliminary data.</text>
</comment>
<proteinExistence type="predicted"/>
<dbReference type="PANTHER" id="PTHR30213:SF0">
    <property type="entry name" value="UPF0761 MEMBRANE PROTEIN YIHY"/>
    <property type="match status" value="1"/>
</dbReference>
<keyword evidence="2" id="KW-1003">Cell membrane</keyword>
<feature type="transmembrane region" description="Helical" evidence="6">
    <location>
        <begin position="242"/>
        <end position="269"/>
    </location>
</feature>
<dbReference type="GO" id="GO:0005886">
    <property type="term" value="C:plasma membrane"/>
    <property type="evidence" value="ECO:0007669"/>
    <property type="project" value="UniProtKB-SubCell"/>
</dbReference>
<evidence type="ECO:0000313" key="8">
    <source>
        <dbReference type="Proteomes" id="UP000005990"/>
    </source>
</evidence>
<reference evidence="7 8" key="1">
    <citation type="submission" date="2010-10" db="EMBL/GenBank/DDBJ databases">
        <authorList>
            <person name="Durkin A.S."/>
            <person name="Madupu R."/>
            <person name="Torralba M."/>
            <person name="Gillis M."/>
            <person name="Methe B."/>
            <person name="Sutton G."/>
            <person name="Nelson K.E."/>
        </authorList>
    </citation>
    <scope>NUCLEOTIDE SEQUENCE [LARGE SCALE GENOMIC DNA]</scope>
    <source>
        <strain evidence="7 8">ACS-139-V-Col8</strain>
    </source>
</reference>
<feature type="transmembrane region" description="Helical" evidence="6">
    <location>
        <begin position="174"/>
        <end position="195"/>
    </location>
</feature>
<protein>
    <submittedName>
        <fullName evidence="7">YihY family protein</fullName>
    </submittedName>
</protein>
<dbReference type="InterPro" id="IPR017039">
    <property type="entry name" value="Virul_fac_BrkB"/>
</dbReference>
<feature type="transmembrane region" description="Helical" evidence="6">
    <location>
        <begin position="207"/>
        <end position="230"/>
    </location>
</feature>
<dbReference type="Pfam" id="PF03631">
    <property type="entry name" value="Virul_fac_BrkB"/>
    <property type="match status" value="1"/>
</dbReference>
<keyword evidence="4 6" id="KW-1133">Transmembrane helix</keyword>
<dbReference type="NCBIfam" id="TIGR00765">
    <property type="entry name" value="yihY_not_rbn"/>
    <property type="match status" value="1"/>
</dbReference>
<feature type="transmembrane region" description="Helical" evidence="6">
    <location>
        <begin position="131"/>
        <end position="154"/>
    </location>
</feature>
<accession>E4KNZ6</accession>
<dbReference type="EMBL" id="AENN01000015">
    <property type="protein sequence ID" value="EFR31035.1"/>
    <property type="molecule type" value="Genomic_DNA"/>
</dbReference>
<evidence type="ECO:0000313" key="7">
    <source>
        <dbReference type="EMBL" id="EFR31035.1"/>
    </source>
</evidence>
<evidence type="ECO:0000256" key="2">
    <source>
        <dbReference type="ARBA" id="ARBA00022475"/>
    </source>
</evidence>
<dbReference type="Proteomes" id="UP000005990">
    <property type="component" value="Unassembled WGS sequence"/>
</dbReference>
<dbReference type="PANTHER" id="PTHR30213">
    <property type="entry name" value="INNER MEMBRANE PROTEIN YHJD"/>
    <property type="match status" value="1"/>
</dbReference>
<sequence length="324" mass="36575">MSEQPSVFQRLLKTFQFNQKQLAFGSYAAELSFYIIWAIVPLMLALANVISVLPFSPTDIVATIKDVLPSQVQGLLLPLLEDYLSSTSSGAFSLGLIISLWPASNVFNTIQRVFNTIYKAEPRKNALIARMFSYVFTIAFVLVGVFLGFAVLYGETFYQAVKDIFGFDFALLEILINQSGLIGFALLALVLLIIYQFIPNVNWTWRYSIPGTLFALLGFTLISQLFGLVVSMMGRSTSNQTIGVFIILLIWLYFNAMVIAIGAFINVFYHDFKEKNYWEISDQVKDQAVFRATSSNYVYYGQSQPVLQNQIYQVESDHTSKESI</sequence>
<comment type="subcellular location">
    <subcellularLocation>
        <location evidence="1">Cell membrane</location>
        <topology evidence="1">Multi-pass membrane protein</topology>
    </subcellularLocation>
</comment>
<evidence type="ECO:0000256" key="1">
    <source>
        <dbReference type="ARBA" id="ARBA00004651"/>
    </source>
</evidence>
<evidence type="ECO:0000256" key="4">
    <source>
        <dbReference type="ARBA" id="ARBA00022989"/>
    </source>
</evidence>
<dbReference type="eggNOG" id="COG1295">
    <property type="taxonomic scope" value="Bacteria"/>
</dbReference>
<name>E4KNZ6_9LACT</name>
<evidence type="ECO:0000256" key="5">
    <source>
        <dbReference type="ARBA" id="ARBA00023136"/>
    </source>
</evidence>
<gene>
    <name evidence="7" type="ORF">HMPREF9257_1278</name>
</gene>
<keyword evidence="3 6" id="KW-0812">Transmembrane</keyword>
<dbReference type="PIRSF" id="PIRSF035875">
    <property type="entry name" value="RNase_BN"/>
    <property type="match status" value="1"/>
</dbReference>
<evidence type="ECO:0000256" key="6">
    <source>
        <dbReference type="SAM" id="Phobius"/>
    </source>
</evidence>